<dbReference type="InterPro" id="IPR006109">
    <property type="entry name" value="G3P_DH_NAD-dep_C"/>
</dbReference>
<comment type="caution">
    <text evidence="20">The sequence shown here is derived from an EMBL/GenBank/DDBJ whole genome shotgun (WGS) entry which is preliminary data.</text>
</comment>
<evidence type="ECO:0000256" key="6">
    <source>
        <dbReference type="ARBA" id="ARBA00023098"/>
    </source>
</evidence>
<evidence type="ECO:0000256" key="4">
    <source>
        <dbReference type="ARBA" id="ARBA00023002"/>
    </source>
</evidence>
<feature type="binding site" evidence="16">
    <location>
        <position position="257"/>
    </location>
    <ligand>
        <name>NAD(+)</name>
        <dbReference type="ChEBI" id="CHEBI:57540"/>
    </ligand>
</feature>
<evidence type="ECO:0000256" key="12">
    <source>
        <dbReference type="ARBA" id="ARBA00080511"/>
    </source>
</evidence>
<dbReference type="SUPFAM" id="SSF51735">
    <property type="entry name" value="NAD(P)-binding Rossmann-fold domains"/>
    <property type="match status" value="1"/>
</dbReference>
<evidence type="ECO:0000256" key="8">
    <source>
        <dbReference type="ARBA" id="ARBA00023264"/>
    </source>
</evidence>
<keyword evidence="4 13" id="KW-0560">Oxidoreductase</keyword>
<evidence type="ECO:0000256" key="7">
    <source>
        <dbReference type="ARBA" id="ARBA00023209"/>
    </source>
</evidence>
<feature type="binding site" evidence="16">
    <location>
        <begin position="11"/>
        <end position="16"/>
    </location>
    <ligand>
        <name>NAD(+)</name>
        <dbReference type="ChEBI" id="CHEBI:57540"/>
    </ligand>
</feature>
<dbReference type="InterPro" id="IPR008927">
    <property type="entry name" value="6-PGluconate_DH-like_C_sf"/>
</dbReference>
<dbReference type="Gene3D" id="3.40.50.720">
    <property type="entry name" value="NAD(P)-binding Rossmann-like Domain"/>
    <property type="match status" value="1"/>
</dbReference>
<feature type="domain" description="Glycerol-3-phosphate dehydrogenase NAD-dependent C-terminal" evidence="19">
    <location>
        <begin position="182"/>
        <end position="322"/>
    </location>
</feature>
<evidence type="ECO:0000256" key="17">
    <source>
        <dbReference type="RuleBase" id="RU000437"/>
    </source>
</evidence>
<evidence type="ECO:0000256" key="3">
    <source>
        <dbReference type="ARBA" id="ARBA00022857"/>
    </source>
</evidence>
<feature type="binding site" evidence="13">
    <location>
        <position position="258"/>
    </location>
    <ligand>
        <name>sn-glycerol 3-phosphate</name>
        <dbReference type="ChEBI" id="CHEBI:57597"/>
    </ligand>
</feature>
<keyword evidence="6 13" id="KW-0443">Lipid metabolism</keyword>
<dbReference type="Proteomes" id="UP000189462">
    <property type="component" value="Unassembled WGS sequence"/>
</dbReference>
<feature type="binding site" evidence="13">
    <location>
        <position position="140"/>
    </location>
    <ligand>
        <name>sn-glycerol 3-phosphate</name>
        <dbReference type="ChEBI" id="CHEBI:57597"/>
    </ligand>
</feature>
<comment type="caution">
    <text evidence="13">Lacks conserved residue(s) required for the propagation of feature annotation.</text>
</comment>
<dbReference type="EC" id="1.1.1.94" evidence="10 13"/>
<dbReference type="PANTHER" id="PTHR11728">
    <property type="entry name" value="GLYCEROL-3-PHOSPHATE DEHYDROGENASE"/>
    <property type="match status" value="1"/>
</dbReference>
<evidence type="ECO:0000256" key="16">
    <source>
        <dbReference type="PIRSR" id="PIRSR000114-3"/>
    </source>
</evidence>
<dbReference type="HAMAP" id="MF_00394">
    <property type="entry name" value="NAD_Glyc3P_dehydrog"/>
    <property type="match status" value="1"/>
</dbReference>
<feature type="active site" description="Proton acceptor" evidence="13 14">
    <location>
        <position position="193"/>
    </location>
</feature>
<dbReference type="PROSITE" id="PS00957">
    <property type="entry name" value="NAD_G3PDH"/>
    <property type="match status" value="1"/>
</dbReference>
<gene>
    <name evidence="13" type="primary">gpsA</name>
    <name evidence="20" type="ORF">B1C78_16715</name>
</gene>
<dbReference type="GO" id="GO:0005975">
    <property type="term" value="P:carbohydrate metabolic process"/>
    <property type="evidence" value="ECO:0007669"/>
    <property type="project" value="InterPro"/>
</dbReference>
<dbReference type="InterPro" id="IPR011128">
    <property type="entry name" value="G3P_DH_NAD-dep_N"/>
</dbReference>
<feature type="binding site" evidence="15">
    <location>
        <position position="109"/>
    </location>
    <ligand>
        <name>substrate</name>
    </ligand>
</feature>
<keyword evidence="5 13" id="KW-0520">NAD</keyword>
<evidence type="ECO:0000256" key="11">
    <source>
        <dbReference type="ARBA" id="ARBA00069372"/>
    </source>
</evidence>
<dbReference type="InterPro" id="IPR013328">
    <property type="entry name" value="6PGD_dom2"/>
</dbReference>
<keyword evidence="2 13" id="KW-0444">Lipid biosynthesis</keyword>
<evidence type="ECO:0000259" key="18">
    <source>
        <dbReference type="Pfam" id="PF01210"/>
    </source>
</evidence>
<feature type="binding site" evidence="16">
    <location>
        <position position="142"/>
    </location>
    <ligand>
        <name>NAD(+)</name>
        <dbReference type="ChEBI" id="CHEBI:57540"/>
    </ligand>
</feature>
<organism evidence="20 21">
    <name type="scientific">Thioalkalivibrio denitrificans</name>
    <dbReference type="NCBI Taxonomy" id="108003"/>
    <lineage>
        <taxon>Bacteria</taxon>
        <taxon>Pseudomonadati</taxon>
        <taxon>Pseudomonadota</taxon>
        <taxon>Gammaproteobacteria</taxon>
        <taxon>Chromatiales</taxon>
        <taxon>Ectothiorhodospiraceae</taxon>
        <taxon>Thioalkalivibrio</taxon>
    </lineage>
</organism>
<dbReference type="PANTHER" id="PTHR11728:SF1">
    <property type="entry name" value="GLYCEROL-3-PHOSPHATE DEHYDROGENASE [NAD(+)] 2, CHLOROPLASTIC"/>
    <property type="match status" value="1"/>
</dbReference>
<evidence type="ECO:0000256" key="15">
    <source>
        <dbReference type="PIRSR" id="PIRSR000114-2"/>
    </source>
</evidence>
<feature type="binding site" evidence="13">
    <location>
        <position position="52"/>
    </location>
    <ligand>
        <name>NADPH</name>
        <dbReference type="ChEBI" id="CHEBI:57783"/>
    </ligand>
</feature>
<feature type="binding site" evidence="13">
    <location>
        <position position="142"/>
    </location>
    <ligand>
        <name>NADPH</name>
        <dbReference type="ChEBI" id="CHEBI:57783"/>
    </ligand>
</feature>
<sequence length="334" mass="35059">MSGPESVVVLGAGSWGTALAIHLARQGLEVRLWGRNPDAMKAMAEARCNQRYLPDAAFPPSLTPTSDLAGAVQACDSWLVAVPSEAFREVLGALAPYRSEGSVLVWATKGLEEHSGQWLHQVVAEELGVNFPCAAVSGPSFAKEVARGLPTALTVASTTPGVAERVAEWFHGECMRVYLSDDILGVQLGGAFKNVLAIAAGISDGLGFGANARAALITRGLAELMRLGEAVGARRETLMGLSGLGDLVLTCTDDQSRNRRLGLALGRGDDLDSALAAIGQAVEGARTARMAVSKAAEFGVDMPICHQVHRVLYTGVSTIEAVGELLGRDQKPEF</sequence>
<evidence type="ECO:0000259" key="19">
    <source>
        <dbReference type="Pfam" id="PF07479"/>
    </source>
</evidence>
<protein>
    <recommendedName>
        <fullName evidence="11 13">Glycerol-3-phosphate dehydrogenase [NAD(P)+]</fullName>
        <ecNumber evidence="10 13">1.1.1.94</ecNumber>
    </recommendedName>
    <alternativeName>
        <fullName evidence="13">NAD(P)(+)-dependent glycerol-3-phosphate dehydrogenase</fullName>
    </alternativeName>
    <alternativeName>
        <fullName evidence="12 13">NAD(P)H-dependent dihydroxyacetone-phosphate reductase</fullName>
    </alternativeName>
</protein>
<feature type="binding site" evidence="13">
    <location>
        <position position="15"/>
    </location>
    <ligand>
        <name>NADPH</name>
        <dbReference type="ChEBI" id="CHEBI:57783"/>
    </ligand>
</feature>
<keyword evidence="13" id="KW-0547">Nucleotide-binding</keyword>
<dbReference type="InterPro" id="IPR006168">
    <property type="entry name" value="G3P_DH_NAD-dep"/>
</dbReference>
<dbReference type="GO" id="GO:0046474">
    <property type="term" value="P:glycerophospholipid biosynthetic process"/>
    <property type="evidence" value="ECO:0007669"/>
    <property type="project" value="TreeGrafter"/>
</dbReference>
<dbReference type="PIRSF" id="PIRSF000114">
    <property type="entry name" value="Glycerol-3-P_dh"/>
    <property type="match status" value="1"/>
</dbReference>
<evidence type="ECO:0000313" key="21">
    <source>
        <dbReference type="Proteomes" id="UP000189462"/>
    </source>
</evidence>
<feature type="binding site" evidence="13">
    <location>
        <position position="283"/>
    </location>
    <ligand>
        <name>NADPH</name>
        <dbReference type="ChEBI" id="CHEBI:57783"/>
    </ligand>
</feature>
<dbReference type="FunFam" id="3.40.50.720:FF:000019">
    <property type="entry name" value="Glycerol-3-phosphate dehydrogenase [NAD(P)+]"/>
    <property type="match status" value="1"/>
</dbReference>
<dbReference type="PRINTS" id="PR00077">
    <property type="entry name" value="GPDHDRGNASE"/>
</dbReference>
<keyword evidence="8 13" id="KW-1208">Phospholipid metabolism</keyword>
<feature type="binding site" evidence="13">
    <location>
        <position position="246"/>
    </location>
    <ligand>
        <name>sn-glycerol 3-phosphate</name>
        <dbReference type="ChEBI" id="CHEBI:57597"/>
    </ligand>
</feature>
<feature type="binding site" evidence="13">
    <location>
        <position position="35"/>
    </location>
    <ligand>
        <name>NADPH</name>
        <dbReference type="ChEBI" id="CHEBI:57783"/>
    </ligand>
</feature>
<comment type="function">
    <text evidence="13">Catalyzes the reduction of the glycolytic intermediate dihydroxyacetone phosphate (DHAP) to sn-glycerol 3-phosphate (G3P), the key precursor for phospholipid synthesis.</text>
</comment>
<keyword evidence="21" id="KW-1185">Reference proteome</keyword>
<dbReference type="GO" id="GO:0005829">
    <property type="term" value="C:cytosol"/>
    <property type="evidence" value="ECO:0007669"/>
    <property type="project" value="TreeGrafter"/>
</dbReference>
<feature type="binding site" evidence="13">
    <location>
        <position position="257"/>
    </location>
    <ligand>
        <name>sn-glycerol 3-phosphate</name>
        <dbReference type="ChEBI" id="CHEBI:57597"/>
    </ligand>
</feature>
<comment type="catalytic activity">
    <reaction evidence="9">
        <text>sn-glycerol 3-phosphate + NADP(+) = dihydroxyacetone phosphate + NADPH + H(+)</text>
        <dbReference type="Rhea" id="RHEA:11096"/>
        <dbReference type="ChEBI" id="CHEBI:15378"/>
        <dbReference type="ChEBI" id="CHEBI:57597"/>
        <dbReference type="ChEBI" id="CHEBI:57642"/>
        <dbReference type="ChEBI" id="CHEBI:57783"/>
        <dbReference type="ChEBI" id="CHEBI:58349"/>
        <dbReference type="EC" id="1.1.1.94"/>
    </reaction>
    <physiologicalReaction direction="right-to-left" evidence="9">
        <dbReference type="Rhea" id="RHEA:11098"/>
    </physiologicalReaction>
</comment>
<reference evidence="20 21" key="1">
    <citation type="submission" date="2017-02" db="EMBL/GenBank/DDBJ databases">
        <title>Genomic diversity within the haloalkaliphilic genus Thioalkalivibrio.</title>
        <authorList>
            <person name="Ahn A.-C."/>
            <person name="Meier-Kolthoff J."/>
            <person name="Overmars L."/>
            <person name="Richter M."/>
            <person name="Woyke T."/>
            <person name="Sorokin D.Y."/>
            <person name="Muyzer G."/>
        </authorList>
    </citation>
    <scope>NUCLEOTIDE SEQUENCE [LARGE SCALE GENOMIC DNA]</scope>
    <source>
        <strain evidence="20 21">ALJD</strain>
    </source>
</reference>
<dbReference type="InterPro" id="IPR036291">
    <property type="entry name" value="NAD(P)-bd_dom_sf"/>
</dbReference>
<dbReference type="AlphaFoldDB" id="A0A1V3N7U6"/>
<evidence type="ECO:0000256" key="13">
    <source>
        <dbReference type="HAMAP-Rule" id="MF_00394"/>
    </source>
</evidence>
<feature type="binding site" evidence="13">
    <location>
        <position position="109"/>
    </location>
    <ligand>
        <name>sn-glycerol 3-phosphate</name>
        <dbReference type="ChEBI" id="CHEBI:57597"/>
    </ligand>
</feature>
<evidence type="ECO:0000256" key="1">
    <source>
        <dbReference type="ARBA" id="ARBA00011009"/>
    </source>
</evidence>
<dbReference type="EMBL" id="MVBK01000140">
    <property type="protein sequence ID" value="OOG21043.1"/>
    <property type="molecule type" value="Genomic_DNA"/>
</dbReference>
<name>A0A1V3N7U6_9GAMM</name>
<feature type="binding site" evidence="13">
    <location>
        <position position="193"/>
    </location>
    <ligand>
        <name>sn-glycerol 3-phosphate</name>
        <dbReference type="ChEBI" id="CHEBI:57597"/>
    </ligand>
</feature>
<dbReference type="NCBIfam" id="NF000942">
    <property type="entry name" value="PRK00094.1-4"/>
    <property type="match status" value="1"/>
</dbReference>
<dbReference type="GO" id="GO:0046167">
    <property type="term" value="P:glycerol-3-phosphate biosynthetic process"/>
    <property type="evidence" value="ECO:0007669"/>
    <property type="project" value="UniProtKB-UniRule"/>
</dbReference>
<evidence type="ECO:0000256" key="5">
    <source>
        <dbReference type="ARBA" id="ARBA00023027"/>
    </source>
</evidence>
<dbReference type="GO" id="GO:0046168">
    <property type="term" value="P:glycerol-3-phosphate catabolic process"/>
    <property type="evidence" value="ECO:0007669"/>
    <property type="project" value="InterPro"/>
</dbReference>
<dbReference type="SUPFAM" id="SSF48179">
    <property type="entry name" value="6-phosphogluconate dehydrogenase C-terminal domain-like"/>
    <property type="match status" value="1"/>
</dbReference>
<evidence type="ECO:0000313" key="20">
    <source>
        <dbReference type="EMBL" id="OOG21043.1"/>
    </source>
</evidence>
<evidence type="ECO:0000256" key="2">
    <source>
        <dbReference type="ARBA" id="ARBA00022516"/>
    </source>
</evidence>
<keyword evidence="7 13" id="KW-0594">Phospholipid biosynthesis</keyword>
<dbReference type="GO" id="GO:0051287">
    <property type="term" value="F:NAD binding"/>
    <property type="evidence" value="ECO:0007669"/>
    <property type="project" value="InterPro"/>
</dbReference>
<feature type="binding site" evidence="15">
    <location>
        <begin position="257"/>
        <end position="258"/>
    </location>
    <ligand>
        <name>substrate</name>
    </ligand>
</feature>
<dbReference type="NCBIfam" id="NF000940">
    <property type="entry name" value="PRK00094.1-2"/>
    <property type="match status" value="1"/>
</dbReference>
<feature type="binding site" evidence="13">
    <location>
        <position position="138"/>
    </location>
    <ligand>
        <name>sn-glycerol 3-phosphate</name>
        <dbReference type="ChEBI" id="CHEBI:57597"/>
    </ligand>
</feature>
<keyword evidence="13" id="KW-0963">Cytoplasm</keyword>
<feature type="binding site" evidence="13">
    <location>
        <position position="109"/>
    </location>
    <ligand>
        <name>NADPH</name>
        <dbReference type="ChEBI" id="CHEBI:57783"/>
    </ligand>
</feature>
<evidence type="ECO:0000256" key="14">
    <source>
        <dbReference type="PIRSR" id="PIRSR000114-1"/>
    </source>
</evidence>
<dbReference type="GO" id="GO:0141152">
    <property type="term" value="F:glycerol-3-phosphate dehydrogenase (NAD+) activity"/>
    <property type="evidence" value="ECO:0007669"/>
    <property type="project" value="RHEA"/>
</dbReference>
<keyword evidence="3 13" id="KW-0521">NADP</keyword>
<dbReference type="Pfam" id="PF07479">
    <property type="entry name" value="NAD_Gly3P_dh_C"/>
    <property type="match status" value="1"/>
</dbReference>
<dbReference type="RefSeq" id="WP_077280277.1">
    <property type="nucleotide sequence ID" value="NZ_MVBK01000140.1"/>
</dbReference>
<comment type="subcellular location">
    <subcellularLocation>
        <location evidence="13">Cytoplasm</location>
    </subcellularLocation>
</comment>
<accession>A0A1V3N7U6</accession>
<comment type="catalytic activity">
    <reaction evidence="13">
        <text>sn-glycerol 3-phosphate + NAD(+) = dihydroxyacetone phosphate + NADH + H(+)</text>
        <dbReference type="Rhea" id="RHEA:11092"/>
        <dbReference type="ChEBI" id="CHEBI:15378"/>
        <dbReference type="ChEBI" id="CHEBI:57540"/>
        <dbReference type="ChEBI" id="CHEBI:57597"/>
        <dbReference type="ChEBI" id="CHEBI:57642"/>
        <dbReference type="ChEBI" id="CHEBI:57945"/>
        <dbReference type="EC" id="1.1.1.94"/>
    </reaction>
</comment>
<dbReference type="Pfam" id="PF01210">
    <property type="entry name" value="NAD_Gly3P_dh_N"/>
    <property type="match status" value="1"/>
</dbReference>
<comment type="pathway">
    <text evidence="13">Membrane lipid metabolism; glycerophospholipid metabolism.</text>
</comment>
<dbReference type="FunFam" id="1.10.1040.10:FF:000001">
    <property type="entry name" value="Glycerol-3-phosphate dehydrogenase [NAD(P)+]"/>
    <property type="match status" value="1"/>
</dbReference>
<proteinExistence type="inferred from homology"/>
<dbReference type="UniPathway" id="UPA00940"/>
<comment type="similarity">
    <text evidence="1 13 17">Belongs to the NAD-dependent glycerol-3-phosphate dehydrogenase family.</text>
</comment>
<dbReference type="STRING" id="108003.B1C78_16715"/>
<feature type="binding site" evidence="13">
    <location>
        <position position="256"/>
    </location>
    <ligand>
        <name>sn-glycerol 3-phosphate</name>
        <dbReference type="ChEBI" id="CHEBI:57597"/>
    </ligand>
</feature>
<feature type="binding site" evidence="13">
    <location>
        <position position="257"/>
    </location>
    <ligand>
        <name>NADPH</name>
        <dbReference type="ChEBI" id="CHEBI:57783"/>
    </ligand>
</feature>
<dbReference type="OrthoDB" id="9812273at2"/>
<dbReference type="GO" id="GO:0141153">
    <property type="term" value="F:glycerol-3-phosphate dehydrogenase (NADP+) activity"/>
    <property type="evidence" value="ECO:0007669"/>
    <property type="project" value="RHEA"/>
</dbReference>
<evidence type="ECO:0000256" key="9">
    <source>
        <dbReference type="ARBA" id="ARBA00052716"/>
    </source>
</evidence>
<feature type="binding site" evidence="13">
    <location>
        <position position="14"/>
    </location>
    <ligand>
        <name>NADPH</name>
        <dbReference type="ChEBI" id="CHEBI:57783"/>
    </ligand>
</feature>
<feature type="domain" description="Glycerol-3-phosphate dehydrogenase NAD-dependent N-terminal" evidence="18">
    <location>
        <begin position="7"/>
        <end position="160"/>
    </location>
</feature>
<evidence type="ECO:0000256" key="10">
    <source>
        <dbReference type="ARBA" id="ARBA00066687"/>
    </source>
</evidence>
<dbReference type="Gene3D" id="1.10.1040.10">
    <property type="entry name" value="N-(1-d-carboxylethyl)-l-norvaline Dehydrogenase, domain 2"/>
    <property type="match status" value="1"/>
</dbReference>